<feature type="compositionally biased region" description="Polar residues" evidence="1">
    <location>
        <begin position="45"/>
        <end position="62"/>
    </location>
</feature>
<evidence type="ECO:0000256" key="1">
    <source>
        <dbReference type="SAM" id="MobiDB-lite"/>
    </source>
</evidence>
<name>A0ABT6ZPN9_9ACTN</name>
<dbReference type="RefSeq" id="WP_274039838.1">
    <property type="nucleotide sequence ID" value="NZ_JANCPR020000001.1"/>
</dbReference>
<dbReference type="Proteomes" id="UP001214441">
    <property type="component" value="Unassembled WGS sequence"/>
</dbReference>
<proteinExistence type="predicted"/>
<protein>
    <submittedName>
        <fullName evidence="2">Uncharacterized protein</fullName>
    </submittedName>
</protein>
<feature type="compositionally biased region" description="Basic and acidic residues" evidence="1">
    <location>
        <begin position="35"/>
        <end position="44"/>
    </location>
</feature>
<organism evidence="2 3">
    <name type="scientific">Streptomyces iconiensis</name>
    <dbReference type="NCBI Taxonomy" id="1384038"/>
    <lineage>
        <taxon>Bacteria</taxon>
        <taxon>Bacillati</taxon>
        <taxon>Actinomycetota</taxon>
        <taxon>Actinomycetes</taxon>
        <taxon>Kitasatosporales</taxon>
        <taxon>Streptomycetaceae</taxon>
        <taxon>Streptomyces</taxon>
    </lineage>
</organism>
<accession>A0ABT6ZPN9</accession>
<evidence type="ECO:0000313" key="2">
    <source>
        <dbReference type="EMBL" id="MDJ1130483.1"/>
    </source>
</evidence>
<reference evidence="2 3" key="1">
    <citation type="submission" date="2023-05" db="EMBL/GenBank/DDBJ databases">
        <title>Streptantibioticus silvisoli sp. nov., acidotolerant actinomycetes 1 from pine litter.</title>
        <authorList>
            <person name="Swiecimska M."/>
            <person name="Golinska P."/>
            <person name="Sangal V."/>
            <person name="Wachnowicz B."/>
            <person name="Goodfellow M."/>
        </authorList>
    </citation>
    <scope>NUCLEOTIDE SEQUENCE [LARGE SCALE GENOMIC DNA]</scope>
    <source>
        <strain evidence="2 3">DSM 42109</strain>
    </source>
</reference>
<sequence length="110" mass="12092">MAHNHRRGYGLSRYLRDITEGTKDFVDNTIGDFDGWDRDGDDTRSTANTASRQEGRNTSRTAPQLPAQGRTPEREQLESQLTDLTAELSRLVGALEQQKSGSAPGDAGDK</sequence>
<feature type="region of interest" description="Disordered" evidence="1">
    <location>
        <begin position="18"/>
        <end position="79"/>
    </location>
</feature>
<keyword evidence="3" id="KW-1185">Reference proteome</keyword>
<gene>
    <name evidence="2" type="ORF">NMN56_000660</name>
</gene>
<comment type="caution">
    <text evidence="2">The sequence shown here is derived from an EMBL/GenBank/DDBJ whole genome shotgun (WGS) entry which is preliminary data.</text>
</comment>
<dbReference type="EMBL" id="JANCPR020000001">
    <property type="protein sequence ID" value="MDJ1130483.1"/>
    <property type="molecule type" value="Genomic_DNA"/>
</dbReference>
<evidence type="ECO:0000313" key="3">
    <source>
        <dbReference type="Proteomes" id="UP001214441"/>
    </source>
</evidence>